<name>A0A7L0KFK0_CHATO</name>
<keyword evidence="1" id="KW-0732">Signal</keyword>
<dbReference type="InterPro" id="IPR006616">
    <property type="entry name" value="DM9_repeat"/>
</dbReference>
<feature type="chain" id="PRO_5029805600" evidence="1">
    <location>
        <begin position="23"/>
        <end position="374"/>
    </location>
</feature>
<proteinExistence type="predicted"/>
<dbReference type="EMBL" id="VXAL01018279">
    <property type="protein sequence ID" value="NXK55775.1"/>
    <property type="molecule type" value="Genomic_DNA"/>
</dbReference>
<accession>A0A7L0KFK0</accession>
<dbReference type="CDD" id="cd20220">
    <property type="entry name" value="PFM_natterin-3-like"/>
    <property type="match status" value="1"/>
</dbReference>
<protein>
    <submittedName>
        <fullName evidence="2">NATT3 protein</fullName>
    </submittedName>
</protein>
<comment type="caution">
    <text evidence="2">The sequence shown here is derived from an EMBL/GenBank/DDBJ whole genome shotgun (WGS) entry which is preliminary data.</text>
</comment>
<dbReference type="PANTHER" id="PTHR31649:SF1">
    <property type="entry name" value="FARNESOIC ACID O-METHYL TRANSFERASE DOMAIN-CONTAINING PROTEIN"/>
    <property type="match status" value="1"/>
</dbReference>
<dbReference type="Proteomes" id="UP000537522">
    <property type="component" value="Unassembled WGS sequence"/>
</dbReference>
<evidence type="ECO:0000313" key="2">
    <source>
        <dbReference type="EMBL" id="NXK55775.1"/>
    </source>
</evidence>
<reference evidence="2 3" key="1">
    <citation type="submission" date="2019-09" db="EMBL/GenBank/DDBJ databases">
        <title>Bird 10,000 Genomes (B10K) Project - Family phase.</title>
        <authorList>
            <person name="Zhang G."/>
        </authorList>
    </citation>
    <scope>NUCLEOTIDE SEQUENCE [LARGE SCALE GENOMIC DNA]</scope>
    <source>
        <strain evidence="2">B10K-DU-011-36</strain>
        <tissue evidence="2">Muscle</tissue>
    </source>
</reference>
<dbReference type="SUPFAM" id="SSF56973">
    <property type="entry name" value="Aerolisin/ETX pore-forming domain"/>
    <property type="match status" value="1"/>
</dbReference>
<dbReference type="Gene3D" id="2.170.15.10">
    <property type="entry name" value="Proaerolysin, chain A, domain 3"/>
    <property type="match status" value="1"/>
</dbReference>
<evidence type="ECO:0000313" key="3">
    <source>
        <dbReference type="Proteomes" id="UP000537522"/>
    </source>
</evidence>
<feature type="signal peptide" evidence="1">
    <location>
        <begin position="1"/>
        <end position="22"/>
    </location>
</feature>
<keyword evidence="3" id="KW-1185">Reference proteome</keyword>
<sequence length="374" mass="41852">CSFLQLWLAAALLFLIQGGTDGAPGTLPVGLMGRKLLQHPDTSWSFPQRKRGKETPSYLAWVVFDGKLPADAVSNWNNYTKRMEYVCSTDKHSCNTGAYVPSRGPFCFFPYSEIEMKVSNFKVLVNRGNFEALRWVDSSFGGTPENAVEGCPAADVYIGRNHYGLGKVSKEQRAFFTVVNYEEVWFKWYQVLTVKTGPADITISDVHYNLSEAVERRENITLTRTTVKNEGCRGTQEAVTLEEASEVEHDWELDQEIFTTVHGVLQATPLAFNGTGWEATNITSINWVGRASTGKYVVHNHKVEVEMQPRTMCTVALVGRQLDVHIPFTAWLTRDFGDGQPHRVAVTGLAHSRLVVDLWADVERCWPLAGSPPC</sequence>
<organism evidence="2 3">
    <name type="scientific">Chauna torquata</name>
    <name type="common">Southern screamer</name>
    <dbReference type="NCBI Taxonomy" id="30388"/>
    <lineage>
        <taxon>Eukaryota</taxon>
        <taxon>Metazoa</taxon>
        <taxon>Chordata</taxon>
        <taxon>Craniata</taxon>
        <taxon>Vertebrata</taxon>
        <taxon>Euteleostomi</taxon>
        <taxon>Archelosauria</taxon>
        <taxon>Archosauria</taxon>
        <taxon>Dinosauria</taxon>
        <taxon>Saurischia</taxon>
        <taxon>Theropoda</taxon>
        <taxon>Coelurosauria</taxon>
        <taxon>Aves</taxon>
        <taxon>Neognathae</taxon>
        <taxon>Galloanserae</taxon>
        <taxon>Anseriformes</taxon>
        <taxon>Anhimidae</taxon>
        <taxon>Chauna</taxon>
    </lineage>
</organism>
<evidence type="ECO:0000256" key="1">
    <source>
        <dbReference type="SAM" id="SignalP"/>
    </source>
</evidence>
<feature type="non-terminal residue" evidence="2">
    <location>
        <position position="374"/>
    </location>
</feature>
<feature type="non-terminal residue" evidence="2">
    <location>
        <position position="1"/>
    </location>
</feature>
<dbReference type="PANTHER" id="PTHR31649">
    <property type="entry name" value="AGAP009604-PA"/>
    <property type="match status" value="1"/>
</dbReference>
<dbReference type="AlphaFoldDB" id="A0A7L0KFK0"/>
<dbReference type="Pfam" id="PF11901">
    <property type="entry name" value="DM9"/>
    <property type="match status" value="1"/>
</dbReference>
<gene>
    <name evidence="2" type="primary">Natt3</name>
    <name evidence="2" type="ORF">CHATOR_R06662</name>
</gene>